<gene>
    <name evidence="1" type="ORF">LCGC14_0695380</name>
</gene>
<dbReference type="AlphaFoldDB" id="A0A0F9R4N2"/>
<dbReference type="EMBL" id="LAZR01001462">
    <property type="protein sequence ID" value="KKN44227.1"/>
    <property type="molecule type" value="Genomic_DNA"/>
</dbReference>
<name>A0A0F9R4N2_9ZZZZ</name>
<comment type="caution">
    <text evidence="1">The sequence shown here is derived from an EMBL/GenBank/DDBJ whole genome shotgun (WGS) entry which is preliminary data.</text>
</comment>
<evidence type="ECO:0008006" key="2">
    <source>
        <dbReference type="Google" id="ProtNLM"/>
    </source>
</evidence>
<reference evidence="1" key="1">
    <citation type="journal article" date="2015" name="Nature">
        <title>Complex archaea that bridge the gap between prokaryotes and eukaryotes.</title>
        <authorList>
            <person name="Spang A."/>
            <person name="Saw J.H."/>
            <person name="Jorgensen S.L."/>
            <person name="Zaremba-Niedzwiedzka K."/>
            <person name="Martijn J."/>
            <person name="Lind A.E."/>
            <person name="van Eijk R."/>
            <person name="Schleper C."/>
            <person name="Guy L."/>
            <person name="Ettema T.J."/>
        </authorList>
    </citation>
    <scope>NUCLEOTIDE SEQUENCE</scope>
</reference>
<sequence length="290" mass="30865">MASTTTDALNDSMDVTLAQARRTREHEPGFQRTVLNVMLVEGSGLNWREALYAQLNAFAVGEDQEFDNPETITDTVITFRPQGMVVQYFLLDEVARRMSKRGFSLLGPLGQEAIERQKDTDGLATLDSFTNDLGAAGTTPQTGHVSAGVSRIMGNTTEPGAGPFHATNHPFPIKDLQDEIVAAVGTGALPEGPTAQVLKGGFATLGPLFLANVHMAGNLAIDSSTDSTGGIYAEGGVVIVQGATPTMVAVRNEKRGLGGSDIIHRDQYVYGIRNQSWGFGWVADATVPTN</sequence>
<organism evidence="1">
    <name type="scientific">marine sediment metagenome</name>
    <dbReference type="NCBI Taxonomy" id="412755"/>
    <lineage>
        <taxon>unclassified sequences</taxon>
        <taxon>metagenomes</taxon>
        <taxon>ecological metagenomes</taxon>
    </lineage>
</organism>
<proteinExistence type="predicted"/>
<protein>
    <recommendedName>
        <fullName evidence="2">Bacteriophage Mu GpT domain-containing protein</fullName>
    </recommendedName>
</protein>
<accession>A0A0F9R4N2</accession>
<evidence type="ECO:0000313" key="1">
    <source>
        <dbReference type="EMBL" id="KKN44227.1"/>
    </source>
</evidence>